<dbReference type="PANTHER" id="PTHR43610">
    <property type="entry name" value="BLL6696 PROTEIN"/>
    <property type="match status" value="1"/>
</dbReference>
<evidence type="ECO:0000313" key="2">
    <source>
        <dbReference type="EMBL" id="AUR51445.1"/>
    </source>
</evidence>
<evidence type="ECO:0000313" key="3">
    <source>
        <dbReference type="Proteomes" id="UP000236655"/>
    </source>
</evidence>
<organism evidence="2 3">
    <name type="scientific">Aquella oligotrophica</name>
    <dbReference type="NCBI Taxonomy" id="2067065"/>
    <lineage>
        <taxon>Bacteria</taxon>
        <taxon>Pseudomonadati</taxon>
        <taxon>Pseudomonadota</taxon>
        <taxon>Betaproteobacteria</taxon>
        <taxon>Neisseriales</taxon>
        <taxon>Neisseriaceae</taxon>
        <taxon>Aquella</taxon>
    </lineage>
</organism>
<dbReference type="EMBL" id="CP024847">
    <property type="protein sequence ID" value="AUR51445.1"/>
    <property type="molecule type" value="Genomic_DNA"/>
</dbReference>
<dbReference type="OrthoDB" id="5295305at2"/>
<reference evidence="3" key="1">
    <citation type="submission" date="2017-11" db="EMBL/GenBank/DDBJ databases">
        <authorList>
            <person name="Chan K.G."/>
            <person name="Lee L.S."/>
        </authorList>
    </citation>
    <scope>NUCLEOTIDE SEQUENCE [LARGE SCALE GENOMIC DNA]</scope>
    <source>
        <strain evidence="3">DSM 100970</strain>
    </source>
</reference>
<dbReference type="Pfam" id="PF13302">
    <property type="entry name" value="Acetyltransf_3"/>
    <property type="match status" value="1"/>
</dbReference>
<protein>
    <submittedName>
        <fullName evidence="2">N-acetyltransferase</fullName>
    </submittedName>
</protein>
<dbReference type="Gene3D" id="3.40.630.30">
    <property type="match status" value="1"/>
</dbReference>
<dbReference type="InterPro" id="IPR016181">
    <property type="entry name" value="Acyl_CoA_acyltransferase"/>
</dbReference>
<dbReference type="Proteomes" id="UP000236655">
    <property type="component" value="Chromosome"/>
</dbReference>
<dbReference type="KEGG" id="nba:CUN60_03790"/>
<dbReference type="AlphaFoldDB" id="A0A2I7N5F4"/>
<feature type="domain" description="N-acetyltransferase" evidence="1">
    <location>
        <begin position="17"/>
        <end position="154"/>
    </location>
</feature>
<dbReference type="RefSeq" id="WP_102950744.1">
    <property type="nucleotide sequence ID" value="NZ_CP024847.1"/>
</dbReference>
<accession>A0A2I7N5F4</accession>
<evidence type="ECO:0000259" key="1">
    <source>
        <dbReference type="Pfam" id="PF13302"/>
    </source>
</evidence>
<dbReference type="SUPFAM" id="SSF55729">
    <property type="entry name" value="Acyl-CoA N-acyltransferases (Nat)"/>
    <property type="match status" value="1"/>
</dbReference>
<gene>
    <name evidence="2" type="ORF">CUN60_03790</name>
</gene>
<dbReference type="InterPro" id="IPR000182">
    <property type="entry name" value="GNAT_dom"/>
</dbReference>
<dbReference type="GO" id="GO:0016747">
    <property type="term" value="F:acyltransferase activity, transferring groups other than amino-acyl groups"/>
    <property type="evidence" value="ECO:0007669"/>
    <property type="project" value="InterPro"/>
</dbReference>
<proteinExistence type="predicted"/>
<sequence length="200" mass="23111">MSLLVKPVSLIGKYAKLLPLSIEYLEELIEAVKDGELWNLWFTSVPAPERMNAEIERRLDLQEKGEMLPFVIVDAITDKVIGMTTYCRIDPANKRLEIGFTWYRRSYQKTLVNTECKLMLLRHAFEALGCIAVEFRTSSFNFESQRAISRLGAKLDGILRSARLMEDGTTYDSHVYSIIKSEWTAVRTNLEYKLQKYSQV</sequence>
<dbReference type="PANTHER" id="PTHR43610:SF1">
    <property type="entry name" value="N-ACETYLTRANSFERASE DOMAIN-CONTAINING PROTEIN"/>
    <property type="match status" value="1"/>
</dbReference>
<name>A0A2I7N5F4_9NEIS</name>
<keyword evidence="3" id="KW-1185">Reference proteome</keyword>
<keyword evidence="2" id="KW-0808">Transferase</keyword>